<dbReference type="InterPro" id="IPR005532">
    <property type="entry name" value="SUMF_dom"/>
</dbReference>
<name>A0A923MDR0_9BURK</name>
<gene>
    <name evidence="3" type="ORF">H8R02_27015</name>
</gene>
<dbReference type="Gene3D" id="3.90.1580.10">
    <property type="entry name" value="paralog of FGE (formylglycine-generating enzyme)"/>
    <property type="match status" value="1"/>
</dbReference>
<dbReference type="PROSITE" id="PS51257">
    <property type="entry name" value="PROKAR_LIPOPROTEIN"/>
    <property type="match status" value="1"/>
</dbReference>
<dbReference type="Proteomes" id="UP000596827">
    <property type="component" value="Unassembled WGS sequence"/>
</dbReference>
<dbReference type="InterPro" id="IPR042095">
    <property type="entry name" value="SUMF_sf"/>
</dbReference>
<reference evidence="3" key="1">
    <citation type="submission" date="2020-08" db="EMBL/GenBank/DDBJ databases">
        <title>Ramlibacter sp. GTP1 16S ribosomal RNA gene genome sequencing and assembly.</title>
        <authorList>
            <person name="Kang M."/>
        </authorList>
    </citation>
    <scope>NUCLEOTIDE SEQUENCE</scope>
    <source>
        <strain evidence="3">GTP1</strain>
    </source>
</reference>
<protein>
    <submittedName>
        <fullName evidence="3">Formylglycine-generating enzyme family protein</fullName>
    </submittedName>
</protein>
<dbReference type="PANTHER" id="PTHR23150:SF19">
    <property type="entry name" value="FORMYLGLYCINE-GENERATING ENZYME"/>
    <property type="match status" value="1"/>
</dbReference>
<dbReference type="SUPFAM" id="SSF56436">
    <property type="entry name" value="C-type lectin-like"/>
    <property type="match status" value="1"/>
</dbReference>
<feature type="signal peptide" evidence="1">
    <location>
        <begin position="1"/>
        <end position="28"/>
    </location>
</feature>
<keyword evidence="1" id="KW-0732">Signal</keyword>
<evidence type="ECO:0000313" key="4">
    <source>
        <dbReference type="Proteomes" id="UP000596827"/>
    </source>
</evidence>
<dbReference type="EMBL" id="JACORU010000015">
    <property type="protein sequence ID" value="MBC5768145.1"/>
    <property type="molecule type" value="Genomic_DNA"/>
</dbReference>
<dbReference type="GO" id="GO:0120147">
    <property type="term" value="F:formylglycine-generating oxidase activity"/>
    <property type="evidence" value="ECO:0007669"/>
    <property type="project" value="TreeGrafter"/>
</dbReference>
<sequence length="269" mass="29335">MNASHTRSRVVKLLPALVVAFAACAAHAAEYVDLPGGRFESVLPQGPVPTLSSPVDIAPFAMRATPVTVEEFAAFTAKHREWQRGKAPALFADKRYLINWSSPAVPGARMLPHSPVTDVSWFAAKAFCEDEGGRLPTWLEWEYAAAADATRRDARSDPAWRQQILSWYEKPTSALGDVGSAPNSYGVRDLHGLVWEWVDDFNALFIAGDSRTQGDPDILKFCGSGALNIIDRDSYAVLMRIALLSSLKAADTTGTLGFRCVRPKQGSKT</sequence>
<proteinExistence type="predicted"/>
<accession>A0A923MDR0</accession>
<comment type="caution">
    <text evidence="3">The sequence shown here is derived from an EMBL/GenBank/DDBJ whole genome shotgun (WGS) entry which is preliminary data.</text>
</comment>
<dbReference type="InterPro" id="IPR016187">
    <property type="entry name" value="CTDL_fold"/>
</dbReference>
<dbReference type="Pfam" id="PF03781">
    <property type="entry name" value="FGE-sulfatase"/>
    <property type="match status" value="1"/>
</dbReference>
<dbReference type="PANTHER" id="PTHR23150">
    <property type="entry name" value="SULFATASE MODIFYING FACTOR 1, 2"/>
    <property type="match status" value="1"/>
</dbReference>
<dbReference type="AlphaFoldDB" id="A0A923MDR0"/>
<evidence type="ECO:0000313" key="3">
    <source>
        <dbReference type="EMBL" id="MBC5768145.1"/>
    </source>
</evidence>
<organism evidence="3 4">
    <name type="scientific">Ramlibacter albus</name>
    <dbReference type="NCBI Taxonomy" id="2079448"/>
    <lineage>
        <taxon>Bacteria</taxon>
        <taxon>Pseudomonadati</taxon>
        <taxon>Pseudomonadota</taxon>
        <taxon>Betaproteobacteria</taxon>
        <taxon>Burkholderiales</taxon>
        <taxon>Comamonadaceae</taxon>
        <taxon>Ramlibacter</taxon>
    </lineage>
</organism>
<feature type="domain" description="Sulfatase-modifying factor enzyme-like" evidence="2">
    <location>
        <begin position="29"/>
        <end position="262"/>
    </location>
</feature>
<evidence type="ECO:0000259" key="2">
    <source>
        <dbReference type="Pfam" id="PF03781"/>
    </source>
</evidence>
<keyword evidence="4" id="KW-1185">Reference proteome</keyword>
<evidence type="ECO:0000256" key="1">
    <source>
        <dbReference type="SAM" id="SignalP"/>
    </source>
</evidence>
<feature type="chain" id="PRO_5036837654" evidence="1">
    <location>
        <begin position="29"/>
        <end position="269"/>
    </location>
</feature>
<dbReference type="InterPro" id="IPR051043">
    <property type="entry name" value="Sulfatase_Mod_Factor_Kinase"/>
</dbReference>